<dbReference type="InterPro" id="IPR001173">
    <property type="entry name" value="Glyco_trans_2-like"/>
</dbReference>
<dbReference type="SUPFAM" id="SSF53448">
    <property type="entry name" value="Nucleotide-diphospho-sugar transferases"/>
    <property type="match status" value="1"/>
</dbReference>
<keyword evidence="2" id="KW-0328">Glycosyltransferase</keyword>
<dbReference type="STRING" id="1434110.MSHOH_0771"/>
<dbReference type="Pfam" id="PF00535">
    <property type="entry name" value="Glycos_transf_2"/>
    <property type="match status" value="1"/>
</dbReference>
<reference evidence="2 3" key="1">
    <citation type="submission" date="2014-07" db="EMBL/GenBank/DDBJ databases">
        <title>Methanogenic archaea and the global carbon cycle.</title>
        <authorList>
            <person name="Henriksen J.R."/>
            <person name="Luke J."/>
            <person name="Reinhart S."/>
            <person name="Benedict M.N."/>
            <person name="Youngblut N.D."/>
            <person name="Metcalf M.E."/>
            <person name="Whitaker R.J."/>
            <person name="Metcalf W.W."/>
        </authorList>
    </citation>
    <scope>NUCLEOTIDE SEQUENCE [LARGE SCALE GENOMIC DNA]</scope>
    <source>
        <strain evidence="2 3">HB-1</strain>
    </source>
</reference>
<evidence type="ECO:0000313" key="3">
    <source>
        <dbReference type="Proteomes" id="UP000033101"/>
    </source>
</evidence>
<sequence length="315" mass="35793">MGDLSVEIDYISGLKTEKILGISKYQSKIHHGFKEEAIRKRPLVSIILPTYNRASVLGVCVKSVLNQSYTNWELLISDDCSTDNTGDVIKQYINRDSRINGTTNEHNLGLPGNRNKALFAAKGQLVFFIEDDLVLHQDCLEKLVSTYNSFDAHNVVIVPRLIENTDPDKEAVRRNMPFYVNKFTGEIFNNYGQDSGSVLGVDMGHACCLYPGDQLQAIGGYEEKAYKGTYCREESDLNMRLINRGFKFYFQPAAVADHNRVGTGGCRLSGRLRQTYYYARNHIVFLLRNFGKKSMYMIPCFMVEFSRRTLVNNLS</sequence>
<evidence type="ECO:0000313" key="2">
    <source>
        <dbReference type="EMBL" id="AKB77254.1"/>
    </source>
</evidence>
<accession>A0A0E3S7B9</accession>
<keyword evidence="2" id="KW-0808">Transferase</keyword>
<dbReference type="InterPro" id="IPR029044">
    <property type="entry name" value="Nucleotide-diphossugar_trans"/>
</dbReference>
<name>A0A0E3S7B9_9EURY</name>
<dbReference type="InterPro" id="IPR050834">
    <property type="entry name" value="Glycosyltransf_2"/>
</dbReference>
<dbReference type="Gene3D" id="3.90.550.10">
    <property type="entry name" value="Spore Coat Polysaccharide Biosynthesis Protein SpsA, Chain A"/>
    <property type="match status" value="1"/>
</dbReference>
<dbReference type="EMBL" id="CP009516">
    <property type="protein sequence ID" value="AKB77254.1"/>
    <property type="molecule type" value="Genomic_DNA"/>
</dbReference>
<dbReference type="KEGG" id="mhor:MSHOH_0771"/>
<dbReference type="EC" id="2.4.1.-" evidence="2"/>
<organism evidence="2 3">
    <name type="scientific">Methanosarcina horonobensis HB-1 = JCM 15518</name>
    <dbReference type="NCBI Taxonomy" id="1434110"/>
    <lineage>
        <taxon>Archaea</taxon>
        <taxon>Methanobacteriati</taxon>
        <taxon>Methanobacteriota</taxon>
        <taxon>Stenosarchaea group</taxon>
        <taxon>Methanomicrobia</taxon>
        <taxon>Methanosarcinales</taxon>
        <taxon>Methanosarcinaceae</taxon>
        <taxon>Methanosarcina</taxon>
    </lineage>
</organism>
<proteinExistence type="predicted"/>
<dbReference type="GO" id="GO:0016757">
    <property type="term" value="F:glycosyltransferase activity"/>
    <property type="evidence" value="ECO:0007669"/>
    <property type="project" value="UniProtKB-KW"/>
</dbReference>
<gene>
    <name evidence="2" type="ORF">MSHOH_0771</name>
</gene>
<evidence type="ECO:0000259" key="1">
    <source>
        <dbReference type="Pfam" id="PF00535"/>
    </source>
</evidence>
<dbReference type="PATRIC" id="fig|1434110.4.peg.947"/>
<dbReference type="HOGENOM" id="CLU_025996_0_5_2"/>
<dbReference type="PANTHER" id="PTHR43685:SF11">
    <property type="entry name" value="GLYCOSYLTRANSFERASE TAGX-RELATED"/>
    <property type="match status" value="1"/>
</dbReference>
<keyword evidence="3" id="KW-1185">Reference proteome</keyword>
<protein>
    <submittedName>
        <fullName evidence="2">Glycosyltransferase</fullName>
        <ecNumber evidence="2">2.4.1.-</ecNumber>
    </submittedName>
</protein>
<dbReference type="AlphaFoldDB" id="A0A0E3S7B9"/>
<dbReference type="Proteomes" id="UP000033101">
    <property type="component" value="Chromosome"/>
</dbReference>
<feature type="domain" description="Glycosyltransferase 2-like" evidence="1">
    <location>
        <begin position="45"/>
        <end position="179"/>
    </location>
</feature>
<dbReference type="PANTHER" id="PTHR43685">
    <property type="entry name" value="GLYCOSYLTRANSFERASE"/>
    <property type="match status" value="1"/>
</dbReference>
<dbReference type="CDD" id="cd00761">
    <property type="entry name" value="Glyco_tranf_GTA_type"/>
    <property type="match status" value="1"/>
</dbReference>